<organism evidence="2 3">
    <name type="scientific">Salmonella enterica</name>
    <name type="common">Salmonella choleraesuis</name>
    <dbReference type="NCBI Taxonomy" id="28901"/>
    <lineage>
        <taxon>Bacteria</taxon>
        <taxon>Pseudomonadati</taxon>
        <taxon>Pseudomonadota</taxon>
        <taxon>Gammaproteobacteria</taxon>
        <taxon>Enterobacterales</taxon>
        <taxon>Enterobacteriaceae</taxon>
        <taxon>Salmonella</taxon>
    </lineage>
</organism>
<evidence type="ECO:0000313" key="3">
    <source>
        <dbReference type="Proteomes" id="UP000254597"/>
    </source>
</evidence>
<sequence length="70" mass="7564">MGKVVRFEPKIAARKSDPWCSPLVLEDGTRISGGAAREKRLKAVGGVDQLLRDTLDNASRLASANTRKAN</sequence>
<name>A0A379QHD5_SALER</name>
<dbReference type="AlphaFoldDB" id="A0A379QHD5"/>
<evidence type="ECO:0000313" key="1">
    <source>
        <dbReference type="EMBL" id="OEH95218.1"/>
    </source>
</evidence>
<dbReference type="EMBL" id="UGWP01000002">
    <property type="protein sequence ID" value="SUF54924.1"/>
    <property type="molecule type" value="Genomic_DNA"/>
</dbReference>
<evidence type="ECO:0000313" key="2">
    <source>
        <dbReference type="EMBL" id="SUF54924.1"/>
    </source>
</evidence>
<protein>
    <submittedName>
        <fullName evidence="2">Uncharacterized protein</fullName>
    </submittedName>
</protein>
<reference evidence="2 3" key="2">
    <citation type="submission" date="2018-06" db="EMBL/GenBank/DDBJ databases">
        <authorList>
            <consortium name="Pathogen Informatics"/>
            <person name="Doyle S."/>
        </authorList>
    </citation>
    <scope>NUCLEOTIDE SEQUENCE [LARGE SCALE GENOMIC DNA]</scope>
    <source>
        <strain evidence="2 3">NCTC10252</strain>
    </source>
</reference>
<dbReference type="RefSeq" id="WP_015062201.1">
    <property type="nucleotide sequence ID" value="NZ_MJEL01000061.1"/>
</dbReference>
<dbReference type="EMBL" id="MJEL01000061">
    <property type="protein sequence ID" value="OEH95218.1"/>
    <property type="molecule type" value="Genomic_DNA"/>
</dbReference>
<accession>A0A379QHD5</accession>
<gene>
    <name evidence="1" type="ORF">BH006_07245</name>
    <name evidence="2" type="ORF">NCTC10252_00091</name>
</gene>
<dbReference type="Proteomes" id="UP000254597">
    <property type="component" value="Unassembled WGS sequence"/>
</dbReference>
<proteinExistence type="predicted"/>
<reference evidence="1" key="1">
    <citation type="submission" date="2016-09" db="EMBL/GenBank/DDBJ databases">
        <title>Whole Genome Sequencing of Salmonella enterica subsp. enterica serovar Nottingham.</title>
        <authorList>
            <person name="Zheng J."/>
            <person name="Wang H."/>
        </authorList>
    </citation>
    <scope>NUCLEOTIDE SEQUENCE [LARGE SCALE GENOMIC DNA]</scope>
    <source>
        <strain evidence="1">CFSAN055411</strain>
    </source>
</reference>
<dbReference type="Proteomes" id="UP000852880">
    <property type="component" value="Unassembled WGS sequence"/>
</dbReference>